<evidence type="ECO:0000259" key="9">
    <source>
        <dbReference type="PROSITE" id="PS50250"/>
    </source>
</evidence>
<comment type="similarity">
    <text evidence="2">Belongs to the proteasome subunit S11 family.</text>
</comment>
<dbReference type="GO" id="GO:0005634">
    <property type="term" value="C:nucleus"/>
    <property type="evidence" value="ECO:0007669"/>
    <property type="project" value="TreeGrafter"/>
</dbReference>
<dbReference type="PROSITE" id="PS50250">
    <property type="entry name" value="PCI"/>
    <property type="match status" value="1"/>
</dbReference>
<dbReference type="GO" id="GO:0005198">
    <property type="term" value="F:structural molecule activity"/>
    <property type="evidence" value="ECO:0007669"/>
    <property type="project" value="TreeGrafter"/>
</dbReference>
<dbReference type="AlphaFoldDB" id="R4WDY4"/>
<evidence type="ECO:0000256" key="4">
    <source>
        <dbReference type="ARBA" id="ARBA00015732"/>
    </source>
</evidence>
<dbReference type="InterPro" id="IPR036390">
    <property type="entry name" value="WH_DNA-bd_sf"/>
</dbReference>
<dbReference type="SMART" id="SM00088">
    <property type="entry name" value="PINT"/>
    <property type="match status" value="1"/>
</dbReference>
<dbReference type="GO" id="GO:0006511">
    <property type="term" value="P:ubiquitin-dependent protein catabolic process"/>
    <property type="evidence" value="ECO:0007669"/>
    <property type="project" value="TreeGrafter"/>
</dbReference>
<dbReference type="PANTHER" id="PTHR10539:SF0">
    <property type="entry name" value="26S PROTEASOME NON-ATPASE REGULATORY SUBUNIT 13"/>
    <property type="match status" value="1"/>
</dbReference>
<dbReference type="InterPro" id="IPR035298">
    <property type="entry name" value="PSMD13"/>
</dbReference>
<comment type="function">
    <text evidence="1">Component of the 26S proteasome, a multiprotein complex involved in the ATP-dependent degradation of ubiquitinated proteins. This complex plays a key role in the maintenance of protein homeostasis by removing misfolded or damaged proteins, which could impair cellular functions, and by removing proteins whose functions are no longer required. Therefore, the proteasome participates in numerous cellular processes, including cell cycle progression, apoptosis, or DNA damage repair.</text>
</comment>
<dbReference type="InterPro" id="IPR000717">
    <property type="entry name" value="PCI_dom"/>
</dbReference>
<evidence type="ECO:0000256" key="5">
    <source>
        <dbReference type="ARBA" id="ARBA00022942"/>
    </source>
</evidence>
<evidence type="ECO:0000256" key="7">
    <source>
        <dbReference type="ARBA" id="ARBA00031303"/>
    </source>
</evidence>
<keyword evidence="5 10" id="KW-0647">Proteasome</keyword>
<accession>R4WDY4</accession>
<sequence length="386" mass="43643">MAASTSGVKDANSYLTAKQSSSPKELAADWALLEEYHNKKLWHQLTLKLAAFVKKDHLQKGTELIDLYNNFIQGFENKINPLALVEIVSHIIPQYSNPRDALTFLESIESKVKSNSDAVALAKVLQGNILLDQINDQDATKKIIDDVEKILDDADGITTVHGRYYLLASKYFRQKGHHADYYRTALRYLGCIELSDLTTNEKVQHAFFLGLAALLGEGVYNLGELLAHPVLDSLKGTNNAWLIDLLSAFNSGDIAKFELMKPKWREVPDLLAHELKLKQKISLLCLMEMTFKRASNKRDLTFQEISQATRLPIDEVELLVMKALAQGLVKGAIDQVGQTVHMTWLKPRVLNRQQISSMVDRLNVWCKEVHEMENLLEDKGQDFLTL</sequence>
<name>R4WDY4_RIPPE</name>
<dbReference type="GO" id="GO:0008541">
    <property type="term" value="C:proteasome regulatory particle, lid subcomplex"/>
    <property type="evidence" value="ECO:0007669"/>
    <property type="project" value="TreeGrafter"/>
</dbReference>
<evidence type="ECO:0000256" key="3">
    <source>
        <dbReference type="ARBA" id="ARBA00011441"/>
    </source>
</evidence>
<reference evidence="10" key="1">
    <citation type="journal article" date="2013" name="PLoS ONE">
        <title>Gene expression in gut symbiotic organ of stinkbug affected by extracellular bacterial symbiont.</title>
        <authorList>
            <person name="Futahashi R."/>
            <person name="Tanaka K."/>
            <person name="Tanahashi M."/>
            <person name="Nikoh N."/>
            <person name="Kikuchi Y."/>
            <person name="Lee B.L."/>
            <person name="Fukatsu T."/>
        </authorList>
    </citation>
    <scope>NUCLEOTIDE SEQUENCE</scope>
    <source>
        <tissue evidence="10">Midgut</tissue>
    </source>
</reference>
<proteinExistence type="evidence at transcript level"/>
<comment type="subunit">
    <text evidence="3">Component of the 19S proteasome regulatory particle complex. The 26S proteasome consists of a 20S core particle (CP) and two 19S regulatory subunits (RP). The regulatory particle is made of a lid composed of 9 subunits including PSMD13, a base containing 6 ATPases and few additional components.</text>
</comment>
<dbReference type="Pfam" id="PF01399">
    <property type="entry name" value="PCI"/>
    <property type="match status" value="1"/>
</dbReference>
<dbReference type="GO" id="GO:0005829">
    <property type="term" value="C:cytosol"/>
    <property type="evidence" value="ECO:0007669"/>
    <property type="project" value="TreeGrafter"/>
</dbReference>
<dbReference type="Pfam" id="PF22037">
    <property type="entry name" value="PSD13_N"/>
    <property type="match status" value="1"/>
</dbReference>
<protein>
    <recommendedName>
        <fullName evidence="4">26S proteasome non-ATPase regulatory subunit 13</fullName>
    </recommendedName>
    <alternativeName>
        <fullName evidence="6">26S proteasome regulatory subunit RPN9</fullName>
    </alternativeName>
    <alternativeName>
        <fullName evidence="8">26S proteasome regulatory subunit S11</fullName>
    </alternativeName>
    <alternativeName>
        <fullName evidence="7">26S proteasome regulatory subunit p40.5</fullName>
    </alternativeName>
</protein>
<dbReference type="EMBL" id="AK417969">
    <property type="protein sequence ID" value="BAN21184.1"/>
    <property type="molecule type" value="mRNA"/>
</dbReference>
<dbReference type="InterPro" id="IPR054179">
    <property type="entry name" value="PSD13_N"/>
</dbReference>
<evidence type="ECO:0000256" key="8">
    <source>
        <dbReference type="ARBA" id="ARBA00032323"/>
    </source>
</evidence>
<dbReference type="SUPFAM" id="SSF46785">
    <property type="entry name" value="Winged helix' DNA-binding domain"/>
    <property type="match status" value="1"/>
</dbReference>
<evidence type="ECO:0000256" key="2">
    <source>
        <dbReference type="ARBA" id="ARBA00006207"/>
    </source>
</evidence>
<dbReference type="PANTHER" id="PTHR10539">
    <property type="entry name" value="26S PROTEASOME NON-ATPASE REGULATORY SUBUNIT 13"/>
    <property type="match status" value="1"/>
</dbReference>
<evidence type="ECO:0000256" key="6">
    <source>
        <dbReference type="ARBA" id="ARBA00029749"/>
    </source>
</evidence>
<feature type="domain" description="PCI" evidence="9">
    <location>
        <begin position="180"/>
        <end position="347"/>
    </location>
</feature>
<evidence type="ECO:0000256" key="1">
    <source>
        <dbReference type="ARBA" id="ARBA00002362"/>
    </source>
</evidence>
<evidence type="ECO:0000313" key="10">
    <source>
        <dbReference type="EMBL" id="BAN21184.1"/>
    </source>
</evidence>
<organism evidence="10">
    <name type="scientific">Riptortus pedestris</name>
    <name type="common">Bean bug</name>
    <dbReference type="NCBI Taxonomy" id="329032"/>
    <lineage>
        <taxon>Eukaryota</taxon>
        <taxon>Metazoa</taxon>
        <taxon>Ecdysozoa</taxon>
        <taxon>Arthropoda</taxon>
        <taxon>Hexapoda</taxon>
        <taxon>Insecta</taxon>
        <taxon>Pterygota</taxon>
        <taxon>Neoptera</taxon>
        <taxon>Paraneoptera</taxon>
        <taxon>Hemiptera</taxon>
        <taxon>Heteroptera</taxon>
        <taxon>Panheteroptera</taxon>
        <taxon>Pentatomomorpha</taxon>
        <taxon>Coreoidea</taxon>
        <taxon>Alydidae</taxon>
        <taxon>Riptortus</taxon>
    </lineage>
</organism>